<evidence type="ECO:0000259" key="1">
    <source>
        <dbReference type="Pfam" id="PF17293"/>
    </source>
</evidence>
<keyword evidence="3" id="KW-1185">Reference proteome</keyword>
<dbReference type="EMBL" id="SJSO01000009">
    <property type="protein sequence ID" value="TCD26492.1"/>
    <property type="molecule type" value="Genomic_DNA"/>
</dbReference>
<name>A0A4R0Q5A1_9SPHI</name>
<evidence type="ECO:0000313" key="3">
    <source>
        <dbReference type="Proteomes" id="UP000293925"/>
    </source>
</evidence>
<reference evidence="2 3" key="1">
    <citation type="submission" date="2019-02" db="EMBL/GenBank/DDBJ databases">
        <title>Pedobacter sp. RP-3-21 sp. nov., isolated from Arctic soil.</title>
        <authorList>
            <person name="Dahal R.H."/>
        </authorList>
    </citation>
    <scope>NUCLEOTIDE SEQUENCE [LARGE SCALE GENOMIC DNA]</scope>
    <source>
        <strain evidence="2 3">RP-3-21</strain>
    </source>
</reference>
<dbReference type="OrthoDB" id="892893at2"/>
<comment type="caution">
    <text evidence="2">The sequence shown here is derived from an EMBL/GenBank/DDBJ whole genome shotgun (WGS) entry which is preliminary data.</text>
</comment>
<proteinExistence type="predicted"/>
<protein>
    <recommendedName>
        <fullName evidence="1">Arm DNA-binding domain-containing protein</fullName>
    </recommendedName>
</protein>
<accession>A0A4R0Q5A1</accession>
<dbReference type="RefSeq" id="WP_131530770.1">
    <property type="nucleotide sequence ID" value="NZ_SJSO01000009.1"/>
</dbReference>
<dbReference type="Proteomes" id="UP000293925">
    <property type="component" value="Unassembled WGS sequence"/>
</dbReference>
<gene>
    <name evidence="2" type="ORF">EZ456_12920</name>
</gene>
<sequence length="114" mass="13212">MKRNFSLLFFLKGKTDQEGNSFIYMRITIEKKRVDLATGKQCAKTDWLNGKVIGNSALAKATNLYLKQLESRLHDDPVNFEIILNSEGLEAINLMQVPKLIFYYQERYFCQPSV</sequence>
<dbReference type="InterPro" id="IPR035386">
    <property type="entry name" value="Arm-DNA-bind_5"/>
</dbReference>
<organism evidence="2 3">
    <name type="scientific">Pedobacter psychrodurus</name>
    <dbReference type="NCBI Taxonomy" id="2530456"/>
    <lineage>
        <taxon>Bacteria</taxon>
        <taxon>Pseudomonadati</taxon>
        <taxon>Bacteroidota</taxon>
        <taxon>Sphingobacteriia</taxon>
        <taxon>Sphingobacteriales</taxon>
        <taxon>Sphingobacteriaceae</taxon>
        <taxon>Pedobacter</taxon>
    </lineage>
</organism>
<dbReference type="AlphaFoldDB" id="A0A4R0Q5A1"/>
<feature type="domain" description="Arm DNA-binding" evidence="1">
    <location>
        <begin position="12"/>
        <end position="75"/>
    </location>
</feature>
<evidence type="ECO:0000313" key="2">
    <source>
        <dbReference type="EMBL" id="TCD26492.1"/>
    </source>
</evidence>
<dbReference type="Pfam" id="PF17293">
    <property type="entry name" value="Arm-DNA-bind_5"/>
    <property type="match status" value="1"/>
</dbReference>